<dbReference type="Proteomes" id="UP000233469">
    <property type="component" value="Unassembled WGS sequence"/>
</dbReference>
<accession>A0A2N1M1E9</accession>
<evidence type="ECO:0000313" key="2">
    <source>
        <dbReference type="Proteomes" id="UP000233469"/>
    </source>
</evidence>
<proteinExistence type="predicted"/>
<reference evidence="1 2" key="2">
    <citation type="submission" date="2017-10" db="EMBL/GenBank/DDBJ databases">
        <title>Extensive intraspecific genome diversity in a model arbuscular mycorrhizal fungus.</title>
        <authorList>
            <person name="Chen E.C.H."/>
            <person name="Morin E."/>
            <person name="Baudet D."/>
            <person name="Noel J."/>
            <person name="Ndikumana S."/>
            <person name="Charron P."/>
            <person name="St-Onge C."/>
            <person name="Giorgi J."/>
            <person name="Grigoriev I.V."/>
            <person name="Roux C."/>
            <person name="Martin F.M."/>
            <person name="Corradi N."/>
        </authorList>
    </citation>
    <scope>NUCLEOTIDE SEQUENCE [LARGE SCALE GENOMIC DNA]</scope>
    <source>
        <strain evidence="1 2">C2</strain>
    </source>
</reference>
<protein>
    <submittedName>
        <fullName evidence="1">Uncharacterized protein</fullName>
    </submittedName>
</protein>
<comment type="caution">
    <text evidence="1">The sequence shown here is derived from an EMBL/GenBank/DDBJ whole genome shotgun (WGS) entry which is preliminary data.</text>
</comment>
<name>A0A2N1M1E9_9GLOM</name>
<organism evidence="1 2">
    <name type="scientific">Rhizophagus irregularis</name>
    <dbReference type="NCBI Taxonomy" id="588596"/>
    <lineage>
        <taxon>Eukaryota</taxon>
        <taxon>Fungi</taxon>
        <taxon>Fungi incertae sedis</taxon>
        <taxon>Mucoromycota</taxon>
        <taxon>Glomeromycotina</taxon>
        <taxon>Glomeromycetes</taxon>
        <taxon>Glomerales</taxon>
        <taxon>Glomeraceae</taxon>
        <taxon>Rhizophagus</taxon>
    </lineage>
</organism>
<dbReference type="AlphaFoldDB" id="A0A2N1M1E9"/>
<gene>
    <name evidence="1" type="ORF">RhiirC2_802347</name>
</gene>
<dbReference type="EMBL" id="LLXL01007567">
    <property type="protein sequence ID" value="PKK55452.1"/>
    <property type="molecule type" value="Genomic_DNA"/>
</dbReference>
<reference evidence="1 2" key="1">
    <citation type="submission" date="2016-04" db="EMBL/GenBank/DDBJ databases">
        <title>Genome analyses suggest a sexual origin of heterokaryosis in a supposedly ancient asexual fungus.</title>
        <authorList>
            <person name="Ropars J."/>
            <person name="Sedzielewska K."/>
            <person name="Noel J."/>
            <person name="Charron P."/>
            <person name="Farinelli L."/>
            <person name="Marton T."/>
            <person name="Kruger M."/>
            <person name="Pelin A."/>
            <person name="Brachmann A."/>
            <person name="Corradi N."/>
        </authorList>
    </citation>
    <scope>NUCLEOTIDE SEQUENCE [LARGE SCALE GENOMIC DNA]</scope>
    <source>
        <strain evidence="1 2">C2</strain>
    </source>
</reference>
<evidence type="ECO:0000313" key="1">
    <source>
        <dbReference type="EMBL" id="PKK55452.1"/>
    </source>
</evidence>
<sequence>MPTEILGKVVPEKIPDIQSIVSDIEIGYILEVDLEAQLVKDKEVGNGKYVSEKKLVQTLFIKKNYVVHYQALQTYMKFRMKVTKIHGALKFWQSP</sequence>
<dbReference type="VEuPathDB" id="FungiDB:FUN_019504"/>